<dbReference type="InterPro" id="IPR008756">
    <property type="entry name" value="Peptidase_M56"/>
</dbReference>
<keyword evidence="5" id="KW-1185">Reference proteome</keyword>
<organism evidence="4 5">
    <name type="scientific">Suilimivivens aceti</name>
    <dbReference type="NCBI Taxonomy" id="2981774"/>
    <lineage>
        <taxon>Bacteria</taxon>
        <taxon>Bacillati</taxon>
        <taxon>Bacillota</taxon>
        <taxon>Clostridia</taxon>
        <taxon>Lachnospirales</taxon>
        <taxon>Lachnospiraceae</taxon>
        <taxon>Suilimivivens</taxon>
    </lineage>
</organism>
<dbReference type="Proteomes" id="UP001652432">
    <property type="component" value="Unassembled WGS sequence"/>
</dbReference>
<feature type="transmembrane region" description="Helical" evidence="2">
    <location>
        <begin position="317"/>
        <end position="336"/>
    </location>
</feature>
<dbReference type="PANTHER" id="PTHR34978">
    <property type="entry name" value="POSSIBLE SENSOR-TRANSDUCER PROTEIN BLAR"/>
    <property type="match status" value="1"/>
</dbReference>
<name>A0ABT2SZ97_9FIRM</name>
<feature type="transmembrane region" description="Helical" evidence="2">
    <location>
        <begin position="7"/>
        <end position="26"/>
    </location>
</feature>
<feature type="transmembrane region" description="Helical" evidence="2">
    <location>
        <begin position="32"/>
        <end position="52"/>
    </location>
</feature>
<accession>A0ABT2SZ97</accession>
<sequence>MSFTFSTLLSMIIINAVFVIALNQVVKTSVINYFNIDLFLLSSLVILLRFLLPFEFPFTVSVPVKLGLSYLYDLFVMLEINILGHPINIFTIFMIAWYIGILICGSRLFLQFATIRQRYRLREAAPDSDAYAILHKITSCHQKSKAVFRIYITPRNITPFIYGIFHPVIVLPDSVHSKEALFYILSHETAHYYNHHTLYKFLCSLLEVIYFWNPLVKIFVKEINRIIEISVDSKVIAPLEPLGRLDYSKSLTSMARTLAEKKTTFAFTATYSSTKTDDSRLNKSSKTKSAKKPSSLSQRIQMIIGSPDKIKTLAPNGLVSSLLLIGALMISLVFVFEPYRVDSQNAISTFTSDDRNLFYIVNPDGTYDLYLDTNFLMNESEISDPYIPIYTEFPY</sequence>
<dbReference type="CDD" id="cd07341">
    <property type="entry name" value="M56_BlaR1_MecR1_like"/>
    <property type="match status" value="1"/>
</dbReference>
<reference evidence="4 5" key="1">
    <citation type="journal article" date="2021" name="ISME Commun">
        <title>Automated analysis of genomic sequences facilitates high-throughput and comprehensive description of bacteria.</title>
        <authorList>
            <person name="Hitch T.C.A."/>
        </authorList>
    </citation>
    <scope>NUCLEOTIDE SEQUENCE [LARGE SCALE GENOMIC DNA]</scope>
    <source>
        <strain evidence="4 5">Sanger_18</strain>
    </source>
</reference>
<keyword evidence="2" id="KW-1133">Transmembrane helix</keyword>
<feature type="transmembrane region" description="Helical" evidence="2">
    <location>
        <begin position="89"/>
        <end position="110"/>
    </location>
</feature>
<dbReference type="RefSeq" id="WP_262572369.1">
    <property type="nucleotide sequence ID" value="NZ_JAOQKJ010000001.1"/>
</dbReference>
<evidence type="ECO:0000259" key="3">
    <source>
        <dbReference type="Pfam" id="PF05569"/>
    </source>
</evidence>
<evidence type="ECO:0000313" key="5">
    <source>
        <dbReference type="Proteomes" id="UP001652432"/>
    </source>
</evidence>
<evidence type="ECO:0000313" key="4">
    <source>
        <dbReference type="EMBL" id="MCU6743031.1"/>
    </source>
</evidence>
<dbReference type="EMBL" id="JAOQKJ010000001">
    <property type="protein sequence ID" value="MCU6743031.1"/>
    <property type="molecule type" value="Genomic_DNA"/>
</dbReference>
<feature type="domain" description="Peptidase M56" evidence="3">
    <location>
        <begin position="87"/>
        <end position="278"/>
    </location>
</feature>
<feature type="region of interest" description="Disordered" evidence="1">
    <location>
        <begin position="275"/>
        <end position="294"/>
    </location>
</feature>
<protein>
    <submittedName>
        <fullName evidence="4">M56 family metallopeptidase</fullName>
    </submittedName>
</protein>
<evidence type="ECO:0000256" key="2">
    <source>
        <dbReference type="SAM" id="Phobius"/>
    </source>
</evidence>
<dbReference type="Pfam" id="PF05569">
    <property type="entry name" value="Peptidase_M56"/>
    <property type="match status" value="1"/>
</dbReference>
<keyword evidence="2" id="KW-0812">Transmembrane</keyword>
<gene>
    <name evidence="4" type="ORF">OCV77_00685</name>
</gene>
<keyword evidence="2" id="KW-0472">Membrane</keyword>
<dbReference type="InterPro" id="IPR052173">
    <property type="entry name" value="Beta-lactam_resp_regulator"/>
</dbReference>
<proteinExistence type="predicted"/>
<comment type="caution">
    <text evidence="4">The sequence shown here is derived from an EMBL/GenBank/DDBJ whole genome shotgun (WGS) entry which is preliminary data.</text>
</comment>
<evidence type="ECO:0000256" key="1">
    <source>
        <dbReference type="SAM" id="MobiDB-lite"/>
    </source>
</evidence>
<dbReference type="PANTHER" id="PTHR34978:SF3">
    <property type="entry name" value="SLR0241 PROTEIN"/>
    <property type="match status" value="1"/>
</dbReference>